<dbReference type="InterPro" id="IPR002347">
    <property type="entry name" value="SDR_fam"/>
</dbReference>
<evidence type="ECO:0000256" key="1">
    <source>
        <dbReference type="ARBA" id="ARBA00023002"/>
    </source>
</evidence>
<evidence type="ECO:0000313" key="3">
    <source>
        <dbReference type="Proteomes" id="UP001165121"/>
    </source>
</evidence>
<dbReference type="PANTHER" id="PTHR43658:SF8">
    <property type="entry name" value="17-BETA-HYDROXYSTEROID DEHYDROGENASE 14-RELATED"/>
    <property type="match status" value="1"/>
</dbReference>
<dbReference type="PROSITE" id="PS00061">
    <property type="entry name" value="ADH_SHORT"/>
    <property type="match status" value="1"/>
</dbReference>
<dbReference type="EMBL" id="BSXT01000091">
    <property type="protein sequence ID" value="GMF17344.1"/>
    <property type="molecule type" value="Genomic_DNA"/>
</dbReference>
<dbReference type="Proteomes" id="UP001165121">
    <property type="component" value="Unassembled WGS sequence"/>
</dbReference>
<dbReference type="Gene3D" id="3.40.50.720">
    <property type="entry name" value="NAD(P)-binding Rossmann-like Domain"/>
    <property type="match status" value="1"/>
</dbReference>
<gene>
    <name evidence="2" type="ORF">Pfra01_000117800</name>
</gene>
<dbReference type="Pfam" id="PF00106">
    <property type="entry name" value="adh_short"/>
    <property type="match status" value="1"/>
</dbReference>
<comment type="caution">
    <text evidence="2">The sequence shown here is derived from an EMBL/GenBank/DDBJ whole genome shotgun (WGS) entry which is preliminary data.</text>
</comment>
<keyword evidence="1" id="KW-0560">Oxidoreductase</keyword>
<name>A0A9W6TP69_9STRA</name>
<proteinExistence type="predicted"/>
<dbReference type="PRINTS" id="PR00081">
    <property type="entry name" value="GDHRDH"/>
</dbReference>
<sequence length="67" mass="6661">MAKTRPGPGGERGVIINTASIAAYDGQIGQAAYAASKGAIVGMTLPLARDLSSYGIRVNTIAPGADG</sequence>
<dbReference type="PANTHER" id="PTHR43658">
    <property type="entry name" value="SHORT-CHAIN DEHYDROGENASE/REDUCTASE"/>
    <property type="match status" value="1"/>
</dbReference>
<protein>
    <submittedName>
        <fullName evidence="2">Unnamed protein product</fullName>
    </submittedName>
</protein>
<dbReference type="GO" id="GO:0016491">
    <property type="term" value="F:oxidoreductase activity"/>
    <property type="evidence" value="ECO:0007669"/>
    <property type="project" value="UniProtKB-KW"/>
</dbReference>
<keyword evidence="3" id="KW-1185">Reference proteome</keyword>
<dbReference type="InterPro" id="IPR036291">
    <property type="entry name" value="NAD(P)-bd_dom_sf"/>
</dbReference>
<dbReference type="SUPFAM" id="SSF51735">
    <property type="entry name" value="NAD(P)-binding Rossmann-fold domains"/>
    <property type="match status" value="1"/>
</dbReference>
<reference evidence="2" key="1">
    <citation type="submission" date="2023-04" db="EMBL/GenBank/DDBJ databases">
        <title>Phytophthora fragariaefolia NBRC 109709.</title>
        <authorList>
            <person name="Ichikawa N."/>
            <person name="Sato H."/>
            <person name="Tonouchi N."/>
        </authorList>
    </citation>
    <scope>NUCLEOTIDE SEQUENCE</scope>
    <source>
        <strain evidence="2">NBRC 109709</strain>
    </source>
</reference>
<accession>A0A9W6TP69</accession>
<dbReference type="InterPro" id="IPR020904">
    <property type="entry name" value="Sc_DH/Rdtase_CS"/>
</dbReference>
<dbReference type="PRINTS" id="PR00080">
    <property type="entry name" value="SDRFAMILY"/>
</dbReference>
<dbReference type="OrthoDB" id="1274115at2759"/>
<organism evidence="2 3">
    <name type="scientific">Phytophthora fragariaefolia</name>
    <dbReference type="NCBI Taxonomy" id="1490495"/>
    <lineage>
        <taxon>Eukaryota</taxon>
        <taxon>Sar</taxon>
        <taxon>Stramenopiles</taxon>
        <taxon>Oomycota</taxon>
        <taxon>Peronosporomycetes</taxon>
        <taxon>Peronosporales</taxon>
        <taxon>Peronosporaceae</taxon>
        <taxon>Phytophthora</taxon>
    </lineage>
</organism>
<dbReference type="AlphaFoldDB" id="A0A9W6TP69"/>
<evidence type="ECO:0000313" key="2">
    <source>
        <dbReference type="EMBL" id="GMF17344.1"/>
    </source>
</evidence>